<dbReference type="PATRIC" id="fig|1434110.4.peg.4328"/>
<protein>
    <submittedName>
        <fullName evidence="1">Sodium:dicarboxylate symporter family/bacterial extracellular solute-binding family 3 protein</fullName>
    </submittedName>
</protein>
<name>A0A0E3SFI0_9EURY</name>
<reference evidence="1 2" key="1">
    <citation type="submission" date="2014-07" db="EMBL/GenBank/DDBJ databases">
        <title>Methanogenic archaea and the global carbon cycle.</title>
        <authorList>
            <person name="Henriksen J.R."/>
            <person name="Luke J."/>
            <person name="Reinhart S."/>
            <person name="Benedict M.N."/>
            <person name="Youngblut N.D."/>
            <person name="Metcalf M.E."/>
            <person name="Whitaker R.J."/>
            <person name="Metcalf W.W."/>
        </authorList>
    </citation>
    <scope>NUCLEOTIDE SEQUENCE [LARGE SCALE GENOMIC DNA]</scope>
    <source>
        <strain evidence="1 2">HB-1</strain>
    </source>
</reference>
<evidence type="ECO:0000313" key="2">
    <source>
        <dbReference type="Proteomes" id="UP000033101"/>
    </source>
</evidence>
<evidence type="ECO:0000313" key="1">
    <source>
        <dbReference type="EMBL" id="AKB79856.1"/>
    </source>
</evidence>
<proteinExistence type="predicted"/>
<dbReference type="Proteomes" id="UP000033101">
    <property type="component" value="Chromosome"/>
</dbReference>
<dbReference type="HOGENOM" id="CLU_2985685_0_0_2"/>
<dbReference type="AlphaFoldDB" id="A0A0E3SFI0"/>
<accession>A0A0E3SFI0</accession>
<sequence length="57" mass="7115">MSKNSSGNFLLLLNYWIKMERDYGELDRKYNYWILRKNPEESEPRWSVVRNVLYWVN</sequence>
<organism evidence="1 2">
    <name type="scientific">Methanosarcina horonobensis HB-1 = JCM 15518</name>
    <dbReference type="NCBI Taxonomy" id="1434110"/>
    <lineage>
        <taxon>Archaea</taxon>
        <taxon>Methanobacteriati</taxon>
        <taxon>Methanobacteriota</taxon>
        <taxon>Stenosarchaea group</taxon>
        <taxon>Methanomicrobia</taxon>
        <taxon>Methanosarcinales</taxon>
        <taxon>Methanosarcinaceae</taxon>
        <taxon>Methanosarcina</taxon>
    </lineage>
</organism>
<dbReference type="EMBL" id="CP009516">
    <property type="protein sequence ID" value="AKB79856.1"/>
    <property type="molecule type" value="Genomic_DNA"/>
</dbReference>
<gene>
    <name evidence="1" type="ORF">MSHOH_3373</name>
</gene>
<keyword evidence="2" id="KW-1185">Reference proteome</keyword>
<dbReference type="KEGG" id="mhor:MSHOH_3373"/>